<dbReference type="Proteomes" id="UP000595917">
    <property type="component" value="Chromosome"/>
</dbReference>
<name>A0A7T7XKI3_9SPIR</name>
<dbReference type="RefSeq" id="WP_215625179.1">
    <property type="nucleotide sequence ID" value="NZ_CP067089.2"/>
</dbReference>
<sequence length="398" mass="45887">MRNDNFFVVKKPWSEVKDELLGCYFKPYVSKILHTYRPLVYVDCFAGKGKFEDGNPGSPLIALDILQECTSSTTMEKTEIKTYFIDLNYAEDLRQNLATYPNVEIISGCYETEIINILAGENKSNVFLYIDPYGIKALHCSLFDYFAQYGFNTIELLINFNSFGFIREACRVFGLAYDVTNVFDDLVEYESTQLDTSQNSLLELNEIAGGNYWQEIINDYKRKVINGYEAEALFVEAYCKRLRQSYRYVLNLPLRIKKGQRPKYRMIHATNHRDGCLLMVDNICNRWQALQGIQNRGQLTLWEESPDNLSIDESDISQKILAHIPNYREWTSLHDVLSDFFVEYGAICSTTAAKAVVANLVSLNRIELERDPPFTETGRAATYMTEGRNKKVSIKWVP</sequence>
<evidence type="ECO:0000313" key="2">
    <source>
        <dbReference type="Proteomes" id="UP000595917"/>
    </source>
</evidence>
<organism evidence="1 2">
    <name type="scientific">Breznakiella homolactica</name>
    <dbReference type="NCBI Taxonomy" id="2798577"/>
    <lineage>
        <taxon>Bacteria</taxon>
        <taxon>Pseudomonadati</taxon>
        <taxon>Spirochaetota</taxon>
        <taxon>Spirochaetia</taxon>
        <taxon>Spirochaetales</taxon>
        <taxon>Breznakiellaceae</taxon>
        <taxon>Breznakiella</taxon>
    </lineage>
</organism>
<dbReference type="InterPro" id="IPR031009">
    <property type="entry name" value="Tcm_partner"/>
</dbReference>
<protein>
    <submittedName>
        <fullName evidence="1">Three-Cys-motif partner protein TcmP</fullName>
    </submittedName>
</protein>
<reference evidence="1" key="1">
    <citation type="submission" date="2021-01" db="EMBL/GenBank/DDBJ databases">
        <title>Description of Breznakiella homolactica.</title>
        <authorList>
            <person name="Song Y."/>
            <person name="Brune A."/>
        </authorList>
    </citation>
    <scope>NUCLEOTIDE SEQUENCE</scope>
    <source>
        <strain evidence="1">RmG30</strain>
    </source>
</reference>
<dbReference type="KEGG" id="bhc:JFL75_13090"/>
<dbReference type="AlphaFoldDB" id="A0A7T7XKI3"/>
<gene>
    <name evidence="1" type="primary">tcmP</name>
    <name evidence="1" type="ORF">JFL75_13090</name>
</gene>
<accession>A0A7T7XKI3</accession>
<keyword evidence="2" id="KW-1185">Reference proteome</keyword>
<proteinExistence type="predicted"/>
<dbReference type="EMBL" id="CP067089">
    <property type="protein sequence ID" value="QQO07873.1"/>
    <property type="molecule type" value="Genomic_DNA"/>
</dbReference>
<evidence type="ECO:0000313" key="1">
    <source>
        <dbReference type="EMBL" id="QQO07873.1"/>
    </source>
</evidence>
<dbReference type="NCBIfam" id="TIGR04474">
    <property type="entry name" value="tcm_partner"/>
    <property type="match status" value="1"/>
</dbReference>